<dbReference type="InParanoid" id="G5C986"/>
<sequence>MPQAAVSVRPLALHLVPKARGSRNPSAGQLQTLTPPLRGLPAQDTQEEKPQPLPPKENPWTKKPSQHLPPLLAATELSPTPPDTLEAELSAPKPIKAGILGTNPTRLAISAIWLFGQYQVN</sequence>
<evidence type="ECO:0000256" key="1">
    <source>
        <dbReference type="SAM" id="MobiDB-lite"/>
    </source>
</evidence>
<organism evidence="2 3">
    <name type="scientific">Heterocephalus glaber</name>
    <name type="common">Naked mole rat</name>
    <dbReference type="NCBI Taxonomy" id="10181"/>
    <lineage>
        <taxon>Eukaryota</taxon>
        <taxon>Metazoa</taxon>
        <taxon>Chordata</taxon>
        <taxon>Craniata</taxon>
        <taxon>Vertebrata</taxon>
        <taxon>Euteleostomi</taxon>
        <taxon>Mammalia</taxon>
        <taxon>Eutheria</taxon>
        <taxon>Euarchontoglires</taxon>
        <taxon>Glires</taxon>
        <taxon>Rodentia</taxon>
        <taxon>Hystricomorpha</taxon>
        <taxon>Bathyergidae</taxon>
        <taxon>Heterocephalus</taxon>
    </lineage>
</organism>
<feature type="region of interest" description="Disordered" evidence="1">
    <location>
        <begin position="16"/>
        <end position="90"/>
    </location>
</feature>
<dbReference type="Proteomes" id="UP000006813">
    <property type="component" value="Unassembled WGS sequence"/>
</dbReference>
<evidence type="ECO:0000313" key="2">
    <source>
        <dbReference type="EMBL" id="EHB18097.1"/>
    </source>
</evidence>
<dbReference type="EMBL" id="JH174047">
    <property type="protein sequence ID" value="EHB18097.1"/>
    <property type="molecule type" value="Genomic_DNA"/>
</dbReference>
<feature type="compositionally biased region" description="Polar residues" evidence="1">
    <location>
        <begin position="23"/>
        <end position="34"/>
    </location>
</feature>
<gene>
    <name evidence="2" type="ORF">GW7_06464</name>
</gene>
<accession>G5C986</accession>
<dbReference type="STRING" id="10181.G5C986"/>
<protein>
    <submittedName>
        <fullName evidence="2">Uncharacterized protein</fullName>
    </submittedName>
</protein>
<reference evidence="2 3" key="1">
    <citation type="journal article" date="2011" name="Nature">
        <title>Genome sequencing reveals insights into physiology and longevity of the naked mole rat.</title>
        <authorList>
            <person name="Kim E.B."/>
            <person name="Fang X."/>
            <person name="Fushan A.A."/>
            <person name="Huang Z."/>
            <person name="Lobanov A.V."/>
            <person name="Han L."/>
            <person name="Marino S.M."/>
            <person name="Sun X."/>
            <person name="Turanov A.A."/>
            <person name="Yang P."/>
            <person name="Yim S.H."/>
            <person name="Zhao X."/>
            <person name="Kasaikina M.V."/>
            <person name="Stoletzki N."/>
            <person name="Peng C."/>
            <person name="Polak P."/>
            <person name="Xiong Z."/>
            <person name="Kiezun A."/>
            <person name="Zhu Y."/>
            <person name="Chen Y."/>
            <person name="Kryukov G.V."/>
            <person name="Zhang Q."/>
            <person name="Peshkin L."/>
            <person name="Yang L."/>
            <person name="Bronson R.T."/>
            <person name="Buffenstein R."/>
            <person name="Wang B."/>
            <person name="Han C."/>
            <person name="Li Q."/>
            <person name="Chen L."/>
            <person name="Zhao W."/>
            <person name="Sunyaev S.R."/>
            <person name="Park T.J."/>
            <person name="Zhang G."/>
            <person name="Wang J."/>
            <person name="Gladyshev V.N."/>
        </authorList>
    </citation>
    <scope>NUCLEOTIDE SEQUENCE [LARGE SCALE GENOMIC DNA]</scope>
</reference>
<proteinExistence type="predicted"/>
<dbReference type="AlphaFoldDB" id="G5C986"/>
<evidence type="ECO:0000313" key="3">
    <source>
        <dbReference type="Proteomes" id="UP000006813"/>
    </source>
</evidence>
<name>G5C986_HETGA</name>